<comment type="caution">
    <text evidence="2">The sequence shown here is derived from an EMBL/GenBank/DDBJ whole genome shotgun (WGS) entry which is preliminary data.</text>
</comment>
<reference evidence="2" key="1">
    <citation type="submission" date="2023-07" db="EMBL/GenBank/DDBJ databases">
        <title>draft genome sequence of fig (Ficus carica).</title>
        <authorList>
            <person name="Takahashi T."/>
            <person name="Nishimura K."/>
        </authorList>
    </citation>
    <scope>NUCLEOTIDE SEQUENCE</scope>
</reference>
<evidence type="ECO:0000256" key="1">
    <source>
        <dbReference type="SAM" id="MobiDB-lite"/>
    </source>
</evidence>
<sequence length="84" mass="8680">MLSLISFARSLCGGSSAKGEAPRSDGDTGGVSATDTPMLKLVRVLISKQRGRALARKLSIPEAPPPTRARGGLLESKTSSPDTT</sequence>
<name>A0AA88DJ16_FICCA</name>
<dbReference type="Proteomes" id="UP001187192">
    <property type="component" value="Unassembled WGS sequence"/>
</dbReference>
<gene>
    <name evidence="2" type="ORF">TIFTF001_017485</name>
</gene>
<keyword evidence="3" id="KW-1185">Reference proteome</keyword>
<protein>
    <submittedName>
        <fullName evidence="2">Uncharacterized protein</fullName>
    </submittedName>
</protein>
<feature type="region of interest" description="Disordered" evidence="1">
    <location>
        <begin position="56"/>
        <end position="84"/>
    </location>
</feature>
<organism evidence="2 3">
    <name type="scientific">Ficus carica</name>
    <name type="common">Common fig</name>
    <dbReference type="NCBI Taxonomy" id="3494"/>
    <lineage>
        <taxon>Eukaryota</taxon>
        <taxon>Viridiplantae</taxon>
        <taxon>Streptophyta</taxon>
        <taxon>Embryophyta</taxon>
        <taxon>Tracheophyta</taxon>
        <taxon>Spermatophyta</taxon>
        <taxon>Magnoliopsida</taxon>
        <taxon>eudicotyledons</taxon>
        <taxon>Gunneridae</taxon>
        <taxon>Pentapetalae</taxon>
        <taxon>rosids</taxon>
        <taxon>fabids</taxon>
        <taxon>Rosales</taxon>
        <taxon>Moraceae</taxon>
        <taxon>Ficeae</taxon>
        <taxon>Ficus</taxon>
    </lineage>
</organism>
<evidence type="ECO:0000313" key="2">
    <source>
        <dbReference type="EMBL" id="GMN48309.1"/>
    </source>
</evidence>
<dbReference type="EMBL" id="BTGU01000028">
    <property type="protein sequence ID" value="GMN48309.1"/>
    <property type="molecule type" value="Genomic_DNA"/>
</dbReference>
<evidence type="ECO:0000313" key="3">
    <source>
        <dbReference type="Proteomes" id="UP001187192"/>
    </source>
</evidence>
<dbReference type="AlphaFoldDB" id="A0AA88DJ16"/>
<proteinExistence type="predicted"/>
<feature type="region of interest" description="Disordered" evidence="1">
    <location>
        <begin position="14"/>
        <end position="34"/>
    </location>
</feature>
<accession>A0AA88DJ16</accession>